<gene>
    <name evidence="3" type="ORF">V2S66_20265</name>
</gene>
<dbReference type="PANTHER" id="PTHR30522">
    <property type="entry name" value="NUCLEOSIDE TRIPHOSPHATE PYROPHOSPHOHYDROLASE"/>
    <property type="match status" value="1"/>
</dbReference>
<dbReference type="InterPro" id="IPR048015">
    <property type="entry name" value="NTP-PPase_MazG-like_N"/>
</dbReference>
<reference evidence="3 4" key="1">
    <citation type="submission" date="2023-12" db="EMBL/GenBank/DDBJ databases">
        <title>Streptomyces sp. V4-01.</title>
        <authorList>
            <person name="Somphong A."/>
            <person name="Phongsopitanun W."/>
        </authorList>
    </citation>
    <scope>NUCLEOTIDE SEQUENCE [LARGE SCALE GENOMIC DNA]</scope>
    <source>
        <strain evidence="3 4">V4-01</strain>
    </source>
</reference>
<keyword evidence="4" id="KW-1185">Reference proteome</keyword>
<evidence type="ECO:0000259" key="2">
    <source>
        <dbReference type="Pfam" id="PF03819"/>
    </source>
</evidence>
<dbReference type="InterPro" id="IPR011551">
    <property type="entry name" value="NTP_PyrPHydrolase_MazG"/>
</dbReference>
<feature type="region of interest" description="Disordered" evidence="1">
    <location>
        <begin position="323"/>
        <end position="363"/>
    </location>
</feature>
<evidence type="ECO:0000313" key="4">
    <source>
        <dbReference type="Proteomes" id="UP001344658"/>
    </source>
</evidence>
<proteinExistence type="predicted"/>
<dbReference type="CDD" id="cd11528">
    <property type="entry name" value="NTP-PPase_MazG_Nterm"/>
    <property type="match status" value="1"/>
</dbReference>
<dbReference type="SUPFAM" id="SSF101386">
    <property type="entry name" value="all-alpha NTP pyrophosphatases"/>
    <property type="match status" value="1"/>
</dbReference>
<dbReference type="EMBL" id="JAZEWV010000016">
    <property type="protein sequence ID" value="MEE4544302.1"/>
    <property type="molecule type" value="Genomic_DNA"/>
</dbReference>
<comment type="caution">
    <text evidence="3">The sequence shown here is derived from an EMBL/GenBank/DDBJ whole genome shotgun (WGS) entry which is preliminary data.</text>
</comment>
<feature type="domain" description="NTP pyrophosphohydrolase MazG-like" evidence="2">
    <location>
        <begin position="135"/>
        <end position="208"/>
    </location>
</feature>
<dbReference type="RefSeq" id="WP_330797336.1">
    <property type="nucleotide sequence ID" value="NZ_JAZEWV010000016.1"/>
</dbReference>
<name>A0ABU7PGB9_9ACTN</name>
<accession>A0ABU7PGB9</accession>
<evidence type="ECO:0000256" key="1">
    <source>
        <dbReference type="SAM" id="MobiDB-lite"/>
    </source>
</evidence>
<sequence length="363" mass="38233">MVLLATSHRVAPGQLSWPAWRALREADQVVCTDPGHPQLPFLREAGVRVEIADPTGAELVDATAGGRSVVYLPPSGGVAPAVTAELSRLGGSGRVRMPDLELLPGSYDLPGARLLDLVQVMATIRAQCPWSSLRSHEDLAKYGIEEMYELVEAIEEGDRTAIREELGDVLLQVVFHAAIAEEDPEEPFSIDDVAAGLVDKLVHRHPHIYGDETADTPEQVRENWVRLKGVEKARDSVTDGVPLASPALALAAKLTDRARGAGLPLPAAPAAPRYDDETALGDHLLAEAGAAQAAGVDPEAALRHAARRYRTAIRKAEADAKAARLAAGTDAPDGRTGRHATGTGPDAGQSAGHATGPDAGPRT</sequence>
<dbReference type="Gene3D" id="1.10.287.1080">
    <property type="entry name" value="MazG-like"/>
    <property type="match status" value="1"/>
</dbReference>
<organism evidence="3 4">
    <name type="scientific">Actinacidiphila polyblastidii</name>
    <dbReference type="NCBI Taxonomy" id="3110430"/>
    <lineage>
        <taxon>Bacteria</taxon>
        <taxon>Bacillati</taxon>
        <taxon>Actinomycetota</taxon>
        <taxon>Actinomycetes</taxon>
        <taxon>Kitasatosporales</taxon>
        <taxon>Streptomycetaceae</taxon>
        <taxon>Actinacidiphila</taxon>
    </lineage>
</organism>
<dbReference type="InterPro" id="IPR004518">
    <property type="entry name" value="MazG-like_dom"/>
</dbReference>
<dbReference type="Proteomes" id="UP001344658">
    <property type="component" value="Unassembled WGS sequence"/>
</dbReference>
<dbReference type="PANTHER" id="PTHR30522:SF0">
    <property type="entry name" value="NUCLEOSIDE TRIPHOSPHATE PYROPHOSPHOHYDROLASE"/>
    <property type="match status" value="1"/>
</dbReference>
<protein>
    <submittedName>
        <fullName evidence="3">MazG family protein</fullName>
    </submittedName>
</protein>
<evidence type="ECO:0000313" key="3">
    <source>
        <dbReference type="EMBL" id="MEE4544302.1"/>
    </source>
</evidence>
<dbReference type="Pfam" id="PF03819">
    <property type="entry name" value="MazG"/>
    <property type="match status" value="1"/>
</dbReference>